<keyword evidence="3" id="KW-1185">Reference proteome</keyword>
<dbReference type="EMBL" id="FXUO01000012">
    <property type="protein sequence ID" value="SMP97254.1"/>
    <property type="molecule type" value="Genomic_DNA"/>
</dbReference>
<sequence>MFNLLNSKDNLKRKILDIKNEMRMIVSEVSAENVRVDWFGAYNIAPKYLAFWICVKTDYEKEKLITNKGLYLQLRYLLEKYNYPKEARKSVFIGFESQETVDRESDGNWYLHYK</sequence>
<dbReference type="Proteomes" id="UP001158050">
    <property type="component" value="Unassembled WGS sequence"/>
</dbReference>
<protein>
    <submittedName>
        <fullName evidence="2">Uncharacterized protein</fullName>
    </submittedName>
</protein>
<reference evidence="2 3" key="1">
    <citation type="submission" date="2017-05" db="EMBL/GenBank/DDBJ databases">
        <authorList>
            <person name="Varghese N."/>
            <person name="Submissions S."/>
        </authorList>
    </citation>
    <scope>NUCLEOTIDE SEQUENCE [LARGE SCALE GENOMIC DNA]</scope>
    <source>
        <strain evidence="2 3">DSM 18015</strain>
    </source>
</reference>
<proteinExistence type="predicted"/>
<keyword evidence="1" id="KW-0175">Coiled coil</keyword>
<dbReference type="RefSeq" id="WP_283418111.1">
    <property type="nucleotide sequence ID" value="NZ_FXUO01000012.1"/>
</dbReference>
<gene>
    <name evidence="2" type="ORF">SAMN05421679_11210</name>
</gene>
<organism evidence="2 3">
    <name type="scientific">Epilithonimonas pallida</name>
    <dbReference type="NCBI Taxonomy" id="373671"/>
    <lineage>
        <taxon>Bacteria</taxon>
        <taxon>Pseudomonadati</taxon>
        <taxon>Bacteroidota</taxon>
        <taxon>Flavobacteriia</taxon>
        <taxon>Flavobacteriales</taxon>
        <taxon>Weeksellaceae</taxon>
        <taxon>Chryseobacterium group</taxon>
        <taxon>Epilithonimonas</taxon>
    </lineage>
</organism>
<evidence type="ECO:0000313" key="2">
    <source>
        <dbReference type="EMBL" id="SMP97254.1"/>
    </source>
</evidence>
<feature type="coiled-coil region" evidence="1">
    <location>
        <begin position="1"/>
        <end position="28"/>
    </location>
</feature>
<evidence type="ECO:0000256" key="1">
    <source>
        <dbReference type="SAM" id="Coils"/>
    </source>
</evidence>
<comment type="caution">
    <text evidence="2">The sequence shown here is derived from an EMBL/GenBank/DDBJ whole genome shotgun (WGS) entry which is preliminary data.</text>
</comment>
<name>A0ABY1R860_9FLAO</name>
<evidence type="ECO:0000313" key="3">
    <source>
        <dbReference type="Proteomes" id="UP001158050"/>
    </source>
</evidence>
<accession>A0ABY1R860</accession>